<dbReference type="InterPro" id="IPR036390">
    <property type="entry name" value="WH_DNA-bd_sf"/>
</dbReference>
<protein>
    <recommendedName>
        <fullName evidence="2">MarR family transcriptional regulator</fullName>
    </recommendedName>
</protein>
<comment type="caution">
    <text evidence="1">The sequence shown here is derived from an EMBL/GenBank/DDBJ whole genome shotgun (WGS) entry which is preliminary data.</text>
</comment>
<proteinExistence type="predicted"/>
<dbReference type="EMBL" id="RSTW01000035">
    <property type="protein sequence ID" value="MIT46688.1"/>
    <property type="molecule type" value="Genomic_DNA"/>
</dbReference>
<evidence type="ECO:0000313" key="1">
    <source>
        <dbReference type="EMBL" id="MIT46688.1"/>
    </source>
</evidence>
<dbReference type="RefSeq" id="WP_079918980.1">
    <property type="nucleotide sequence ID" value="NZ_MYXQ01000017.1"/>
</dbReference>
<reference evidence="1" key="1">
    <citation type="submission" date="2018-07" db="EMBL/GenBank/DDBJ databases">
        <authorList>
            <consortium name="GenomeTrakr network: Whole genome sequencing for foodborne pathogen traceback"/>
        </authorList>
    </citation>
    <scope>NUCLEOTIDE SEQUENCE [LARGE SCALE GENOMIC DNA]</scope>
    <source>
        <strain evidence="1">CFSAN034452</strain>
    </source>
</reference>
<gene>
    <name evidence="1" type="ORF">ATQ15_24850</name>
</gene>
<dbReference type="Gene3D" id="1.10.10.10">
    <property type="entry name" value="Winged helix-like DNA-binding domain superfamily/Winged helix DNA-binding domain"/>
    <property type="match status" value="1"/>
</dbReference>
<dbReference type="SUPFAM" id="SSF46785">
    <property type="entry name" value="Winged helix' DNA-binding domain"/>
    <property type="match status" value="1"/>
</dbReference>
<evidence type="ECO:0008006" key="2">
    <source>
        <dbReference type="Google" id="ProtNLM"/>
    </source>
</evidence>
<sequence length="79" mass="8694">MKITPVHFEILSRVSALGPYDVVQSSKHLHIPKETVNFAISDLADAGLVNAVKSRSGDGTWIATEITSKGHHYLKDHEQ</sequence>
<name>A0A402SW85_SALER</name>
<dbReference type="InterPro" id="IPR036388">
    <property type="entry name" value="WH-like_DNA-bd_sf"/>
</dbReference>
<organism evidence="1">
    <name type="scientific">Salmonella enterica</name>
    <name type="common">Salmonella choleraesuis</name>
    <dbReference type="NCBI Taxonomy" id="28901"/>
    <lineage>
        <taxon>Bacteria</taxon>
        <taxon>Pseudomonadati</taxon>
        <taxon>Pseudomonadota</taxon>
        <taxon>Gammaproteobacteria</taxon>
        <taxon>Enterobacterales</taxon>
        <taxon>Enterobacteriaceae</taxon>
        <taxon>Salmonella</taxon>
    </lineage>
</organism>
<dbReference type="AlphaFoldDB" id="A0A402SW85"/>
<dbReference type="Proteomes" id="UP000885418">
    <property type="component" value="Unassembled WGS sequence"/>
</dbReference>
<accession>A0A402SW85</accession>